<keyword evidence="3" id="KW-1185">Reference proteome</keyword>
<evidence type="ECO:0000313" key="2">
    <source>
        <dbReference type="EMBL" id="KAG0651724.1"/>
    </source>
</evidence>
<protein>
    <recommendedName>
        <fullName evidence="4">Rap1 Myb domain-containing protein</fullName>
    </recommendedName>
</protein>
<dbReference type="PANTHER" id="PTHR15992">
    <property type="entry name" value="HOLLIDAY JUNCTION RECOGNITION PROTEIN"/>
    <property type="match status" value="1"/>
</dbReference>
<proteinExistence type="predicted"/>
<feature type="region of interest" description="Disordered" evidence="1">
    <location>
        <begin position="212"/>
        <end position="231"/>
    </location>
</feature>
<dbReference type="InterPro" id="IPR018465">
    <property type="entry name" value="Scm3/HJURP"/>
</dbReference>
<dbReference type="Pfam" id="PF10384">
    <property type="entry name" value="Scm3"/>
    <property type="match status" value="1"/>
</dbReference>
<sequence length="723" mass="82657">MDRPAKRPRYLLTSRDNVYSANYNSQHEYYEIPDNEVNSYEEPEQETEEEIYDPDQELQLKRAQADFKLKSTFEAIFEKYGKDFGGIGDEIDMRTGEIMVNNGHLISMRHEADAGEIESQLSEELYDDMSGFVEQDLEDEDEEDEDQNTEEEEDGLEDEGEDGEDFDDEDVFSDEEMVEDDMILRGFAQASQQFINRRQPQEPGPSITEFAARAEPQRTAVVRPSLPKSSLPSRSEILAQFGPQLGPEIAKYVSERGAPKDSDIEAAWQVPDIGSFRRAPNIEPAWRIPDLEPNSPPTPGRRPIIKSMVIRPELEIERSASPKDAPSIWATTAWKTSRRSASRQRFQPHEDQLLLDFVADARRQGLDLGKMSTWKLLEAMNPRRDHKSWKQRYNTKFTYLRPNPHEESDLSTSEASSSTAQLHDQCLSYGMSIPRPVPLPAQLNHAQRPARARKPAQRDGIVTWSDAIATIASVDPIGNAGLLDDVRRTGNLTTHGVPVSSMFAKRHSLDKLARRRPVDQNPSYQTRPERQTESLSGAEDDPILNDSAYGTEEQLPEKAPCPHADCKLYPTTLYRVERGLDEELSPMCSHLLYEHHITPFPCGEVNCERKGARGYFMQRHLVEHVRDAHPYAAALHRLRGRVDSALLHQNHLLDQPRETIEADHRAPSGKQPRDSDFMIPQRPYIRRQCMSTHRQEVFAVYQSSTIEKHLLLRTFKYWMGILS</sequence>
<evidence type="ECO:0000313" key="3">
    <source>
        <dbReference type="Proteomes" id="UP000785200"/>
    </source>
</evidence>
<dbReference type="InterPro" id="IPR009057">
    <property type="entry name" value="Homeodomain-like_sf"/>
</dbReference>
<evidence type="ECO:0000256" key="1">
    <source>
        <dbReference type="SAM" id="MobiDB-lite"/>
    </source>
</evidence>
<gene>
    <name evidence="2" type="ORF">D0Z07_2067</name>
</gene>
<dbReference type="AlphaFoldDB" id="A0A9P6VQE6"/>
<dbReference type="EMBL" id="VNKQ01000004">
    <property type="protein sequence ID" value="KAG0651724.1"/>
    <property type="molecule type" value="Genomic_DNA"/>
</dbReference>
<dbReference type="Proteomes" id="UP000785200">
    <property type="component" value="Unassembled WGS sequence"/>
</dbReference>
<dbReference type="Gene3D" id="1.10.20.10">
    <property type="entry name" value="Histone, subunit A"/>
    <property type="match status" value="1"/>
</dbReference>
<dbReference type="GO" id="GO:0046982">
    <property type="term" value="F:protein heterodimerization activity"/>
    <property type="evidence" value="ECO:0007669"/>
    <property type="project" value="InterPro"/>
</dbReference>
<reference evidence="2" key="1">
    <citation type="submission" date="2019-07" db="EMBL/GenBank/DDBJ databases">
        <title>Hyphodiscus hymeniophilus genome sequencing and assembly.</title>
        <authorList>
            <person name="Kramer G."/>
            <person name="Nodwell J."/>
        </authorList>
    </citation>
    <scope>NUCLEOTIDE SEQUENCE</scope>
    <source>
        <strain evidence="2">ATCC 34498</strain>
    </source>
</reference>
<evidence type="ECO:0008006" key="4">
    <source>
        <dbReference type="Google" id="ProtNLM"/>
    </source>
</evidence>
<feature type="region of interest" description="Disordered" evidence="1">
    <location>
        <begin position="508"/>
        <end position="546"/>
    </location>
</feature>
<feature type="region of interest" description="Disordered" evidence="1">
    <location>
        <begin position="137"/>
        <end position="168"/>
    </location>
</feature>
<dbReference type="SUPFAM" id="SSF46689">
    <property type="entry name" value="Homeodomain-like"/>
    <property type="match status" value="1"/>
</dbReference>
<dbReference type="PANTHER" id="PTHR15992:SF5">
    <property type="entry name" value="HOLLIDAY JUNCTION RECOGNITION PROTEIN"/>
    <property type="match status" value="1"/>
</dbReference>
<organism evidence="2 3">
    <name type="scientific">Hyphodiscus hymeniophilus</name>
    <dbReference type="NCBI Taxonomy" id="353542"/>
    <lineage>
        <taxon>Eukaryota</taxon>
        <taxon>Fungi</taxon>
        <taxon>Dikarya</taxon>
        <taxon>Ascomycota</taxon>
        <taxon>Pezizomycotina</taxon>
        <taxon>Leotiomycetes</taxon>
        <taxon>Helotiales</taxon>
        <taxon>Hyphodiscaceae</taxon>
        <taxon>Hyphodiscus</taxon>
    </lineage>
</organism>
<dbReference type="InterPro" id="IPR009072">
    <property type="entry name" value="Histone-fold"/>
</dbReference>
<dbReference type="Gene3D" id="1.10.10.60">
    <property type="entry name" value="Homeodomain-like"/>
    <property type="match status" value="1"/>
</dbReference>
<dbReference type="OrthoDB" id="2420608at2759"/>
<dbReference type="GO" id="GO:0042393">
    <property type="term" value="F:histone binding"/>
    <property type="evidence" value="ECO:0007669"/>
    <property type="project" value="InterPro"/>
</dbReference>
<accession>A0A9P6VQE6</accession>
<dbReference type="GO" id="GO:0005634">
    <property type="term" value="C:nucleus"/>
    <property type="evidence" value="ECO:0007669"/>
    <property type="project" value="InterPro"/>
</dbReference>
<dbReference type="CDD" id="cd11655">
    <property type="entry name" value="rap1_myb-like"/>
    <property type="match status" value="1"/>
</dbReference>
<comment type="caution">
    <text evidence="2">The sequence shown here is derived from an EMBL/GenBank/DDBJ whole genome shotgun (WGS) entry which is preliminary data.</text>
</comment>
<feature type="region of interest" description="Disordered" evidence="1">
    <location>
        <begin position="35"/>
        <end position="54"/>
    </location>
</feature>
<feature type="compositionally biased region" description="Basic and acidic residues" evidence="1">
    <location>
        <begin position="508"/>
        <end position="518"/>
    </location>
</feature>
<name>A0A9P6VQE6_9HELO</name>